<keyword evidence="1" id="KW-0732">Signal</keyword>
<evidence type="ECO:0000313" key="3">
    <source>
        <dbReference type="Proteomes" id="UP000027219"/>
    </source>
</evidence>
<organism evidence="2 3">
    <name type="scientific">Vibrio fortis</name>
    <dbReference type="NCBI Taxonomy" id="212667"/>
    <lineage>
        <taxon>Bacteria</taxon>
        <taxon>Pseudomonadati</taxon>
        <taxon>Pseudomonadota</taxon>
        <taxon>Gammaproteobacteria</taxon>
        <taxon>Vibrionales</taxon>
        <taxon>Vibrionaceae</taxon>
        <taxon>Vibrio</taxon>
    </lineage>
</organism>
<dbReference type="OrthoDB" id="5880116at2"/>
<protein>
    <recommendedName>
        <fullName evidence="4">DUF3450 domain-containing protein</fullName>
    </recommendedName>
</protein>
<evidence type="ECO:0000313" key="2">
    <source>
        <dbReference type="EMBL" id="KDN27975.1"/>
    </source>
</evidence>
<dbReference type="EMBL" id="JFFR01000025">
    <property type="protein sequence ID" value="KDN27975.1"/>
    <property type="molecule type" value="Genomic_DNA"/>
</dbReference>
<name>A0A066ULM9_9VIBR</name>
<dbReference type="STRING" id="212667.VFDL14_03085"/>
<dbReference type="RefSeq" id="WP_032552196.1">
    <property type="nucleotide sequence ID" value="NZ_JFFR01000025.1"/>
</dbReference>
<gene>
    <name evidence="2" type="ORF">VFDL14_03085</name>
</gene>
<keyword evidence="3" id="KW-1185">Reference proteome</keyword>
<dbReference type="Pfam" id="PF11932">
    <property type="entry name" value="DUF3450"/>
    <property type="match status" value="1"/>
</dbReference>
<dbReference type="Proteomes" id="UP000027219">
    <property type="component" value="Unassembled WGS sequence"/>
</dbReference>
<reference evidence="2 3" key="1">
    <citation type="submission" date="2014-02" db="EMBL/GenBank/DDBJ databases">
        <title>Vibrio fortis Dalian14 Genome Sequencing.</title>
        <authorList>
            <person name="Wang Y."/>
            <person name="Song L."/>
            <person name="Liu G."/>
            <person name="Ding J."/>
        </authorList>
    </citation>
    <scope>NUCLEOTIDE SEQUENCE [LARGE SCALE GENOMIC DNA]</scope>
    <source>
        <strain evidence="2 3">Dalian14</strain>
    </source>
</reference>
<sequence>MIQLRFTLLAICSFCLQNNAFAESITNQKIQEQVGHIESTSAIQDSIESIDDRAQLQRETARSLDHEIRLQSRYQGQLTNQLIQLQNVIDGLDVEMDNIRKTKVSLYPLLEQMTETLTELVLADLPFDRQTRLKRINQLNDNLIDPQLSDAEKLERILIAYQTEIQFGTEVKTWFGRLTADQEVQYLRVGRLGYYYLSLDSSLAGVWRPKQQVWATLSSEQTKQVNQAITALNSGNAYPLLTLPKAQ</sequence>
<dbReference type="InterPro" id="IPR016866">
    <property type="entry name" value="UCP028069"/>
</dbReference>
<evidence type="ECO:0000256" key="1">
    <source>
        <dbReference type="SAM" id="SignalP"/>
    </source>
</evidence>
<feature type="chain" id="PRO_5001627363" description="DUF3450 domain-containing protein" evidence="1">
    <location>
        <begin position="23"/>
        <end position="247"/>
    </location>
</feature>
<accession>A0A066ULM9</accession>
<evidence type="ECO:0008006" key="4">
    <source>
        <dbReference type="Google" id="ProtNLM"/>
    </source>
</evidence>
<feature type="signal peptide" evidence="1">
    <location>
        <begin position="1"/>
        <end position="22"/>
    </location>
</feature>
<dbReference type="AlphaFoldDB" id="A0A066ULM9"/>
<proteinExistence type="predicted"/>
<comment type="caution">
    <text evidence="2">The sequence shown here is derived from an EMBL/GenBank/DDBJ whole genome shotgun (WGS) entry which is preliminary data.</text>
</comment>